<dbReference type="EMBL" id="JAZGQK010000006">
    <property type="protein sequence ID" value="MEE6258441.1"/>
    <property type="molecule type" value="Genomic_DNA"/>
</dbReference>
<dbReference type="PANTHER" id="PTHR30055">
    <property type="entry name" value="HTH-TYPE TRANSCRIPTIONAL REGULATOR RUTR"/>
    <property type="match status" value="1"/>
</dbReference>
<keyword evidence="5" id="KW-1185">Reference proteome</keyword>
<evidence type="ECO:0000256" key="1">
    <source>
        <dbReference type="ARBA" id="ARBA00023125"/>
    </source>
</evidence>
<sequence>MARGRTRDEILAVAARQFAHAGFKGTSLHDIAVEVGCSKATLLYHFDSKEAILVALVAPAARDLASLDARFDGLDPAAARETAIEGFVDLVLRYRREVALIYDDMPHLLEHPAFADLQPATTRLVATFAGRSTDPAAQIAAQVLLAGITAVVIDCPDDNAEELRRALVQVARRALVTGA</sequence>
<gene>
    <name evidence="4" type="ORF">V1633_08035</name>
</gene>
<evidence type="ECO:0000256" key="2">
    <source>
        <dbReference type="PROSITE-ProRule" id="PRU00335"/>
    </source>
</evidence>
<dbReference type="RefSeq" id="WP_331213552.1">
    <property type="nucleotide sequence ID" value="NZ_JAZGQK010000006.1"/>
</dbReference>
<dbReference type="SUPFAM" id="SSF46689">
    <property type="entry name" value="Homeodomain-like"/>
    <property type="match status" value="1"/>
</dbReference>
<keyword evidence="1 2" id="KW-0238">DNA-binding</keyword>
<dbReference type="Gene3D" id="1.10.357.10">
    <property type="entry name" value="Tetracycline Repressor, domain 2"/>
    <property type="match status" value="1"/>
</dbReference>
<dbReference type="InterPro" id="IPR001647">
    <property type="entry name" value="HTH_TetR"/>
</dbReference>
<dbReference type="PROSITE" id="PS50977">
    <property type="entry name" value="HTH_TETR_2"/>
    <property type="match status" value="1"/>
</dbReference>
<evidence type="ECO:0000259" key="3">
    <source>
        <dbReference type="PROSITE" id="PS50977"/>
    </source>
</evidence>
<evidence type="ECO:0000313" key="4">
    <source>
        <dbReference type="EMBL" id="MEE6258441.1"/>
    </source>
</evidence>
<reference evidence="4 5" key="1">
    <citation type="submission" date="2024-01" db="EMBL/GenBank/DDBJ databases">
        <title>Genome insights into Plantactinospora sonchi sp. nov.</title>
        <authorList>
            <person name="Wang L."/>
        </authorList>
    </citation>
    <scope>NUCLEOTIDE SEQUENCE [LARGE SCALE GENOMIC DNA]</scope>
    <source>
        <strain evidence="4 5">NEAU-QY2</strain>
    </source>
</reference>
<dbReference type="PANTHER" id="PTHR30055:SF223">
    <property type="entry name" value="HTH-TYPE TRANSCRIPTIONAL REGULATOR UIDR"/>
    <property type="match status" value="1"/>
</dbReference>
<feature type="DNA-binding region" description="H-T-H motif" evidence="2">
    <location>
        <begin position="27"/>
        <end position="46"/>
    </location>
</feature>
<accession>A0ABU7RPT2</accession>
<name>A0ABU7RPT2_9ACTN</name>
<evidence type="ECO:0000313" key="5">
    <source>
        <dbReference type="Proteomes" id="UP001332243"/>
    </source>
</evidence>
<dbReference type="InterPro" id="IPR009057">
    <property type="entry name" value="Homeodomain-like_sf"/>
</dbReference>
<proteinExistence type="predicted"/>
<comment type="caution">
    <text evidence="4">The sequence shown here is derived from an EMBL/GenBank/DDBJ whole genome shotgun (WGS) entry which is preliminary data.</text>
</comment>
<dbReference type="Pfam" id="PF00440">
    <property type="entry name" value="TetR_N"/>
    <property type="match status" value="1"/>
</dbReference>
<protein>
    <submittedName>
        <fullName evidence="4">Helix-turn-helix domain-containing protein</fullName>
    </submittedName>
</protein>
<dbReference type="PRINTS" id="PR00455">
    <property type="entry name" value="HTHTETR"/>
</dbReference>
<feature type="domain" description="HTH tetR-type" evidence="3">
    <location>
        <begin position="4"/>
        <end position="64"/>
    </location>
</feature>
<dbReference type="InterPro" id="IPR050109">
    <property type="entry name" value="HTH-type_TetR-like_transc_reg"/>
</dbReference>
<dbReference type="Proteomes" id="UP001332243">
    <property type="component" value="Unassembled WGS sequence"/>
</dbReference>
<organism evidence="4 5">
    <name type="scientific">Plantactinospora sonchi</name>
    <dbReference type="NCBI Taxonomy" id="1544735"/>
    <lineage>
        <taxon>Bacteria</taxon>
        <taxon>Bacillati</taxon>
        <taxon>Actinomycetota</taxon>
        <taxon>Actinomycetes</taxon>
        <taxon>Micromonosporales</taxon>
        <taxon>Micromonosporaceae</taxon>
        <taxon>Plantactinospora</taxon>
    </lineage>
</organism>